<evidence type="ECO:0000256" key="1">
    <source>
        <dbReference type="ARBA" id="ARBA00000098"/>
    </source>
</evidence>
<comment type="catalytic activity">
    <reaction evidence="1">
        <text>Release of an N-terminal amino acid, Xaa-|-Yaa- from a peptide, amide or arylamide. Xaa is preferably Ala, but may be most amino acids including Pro (slow action). When a terminal hydrophobic residue is followed by a prolyl residue, the two may be released as an intact Xaa-Pro dipeptide.</text>
        <dbReference type="EC" id="3.4.11.2"/>
    </reaction>
</comment>
<reference evidence="18 19" key="1">
    <citation type="submission" date="2018-02" db="EMBL/GenBank/DDBJ databases">
        <title>Draft genome sequence of Ochrobactrum oryzae found in Brazil.</title>
        <authorList>
            <person name="Cerdeira L."/>
            <person name="Andrade F."/>
            <person name="Zacariotto T."/>
            <person name="Barbosa B."/>
            <person name="Santos S."/>
            <person name="Cassetari V."/>
            <person name="Lincopan N."/>
        </authorList>
    </citation>
    <scope>NUCLEOTIDE SEQUENCE [LARGE SCALE GENOMIC DNA]</scope>
    <source>
        <strain evidence="18 19">OA447</strain>
    </source>
</reference>
<proteinExistence type="inferred from homology"/>
<comment type="cofactor">
    <cofactor evidence="2">
        <name>Zn(2+)</name>
        <dbReference type="ChEBI" id="CHEBI:29105"/>
    </cofactor>
</comment>
<protein>
    <recommendedName>
        <fullName evidence="5 13">Aminopeptidase N</fullName>
        <ecNumber evidence="4 13">3.4.11.2</ecNumber>
    </recommendedName>
</protein>
<dbReference type="GO" id="GO:0016285">
    <property type="term" value="F:alanyl aminopeptidase activity"/>
    <property type="evidence" value="ECO:0007669"/>
    <property type="project" value="UniProtKB-EC"/>
</dbReference>
<dbReference type="GO" id="GO:0008270">
    <property type="term" value="F:zinc ion binding"/>
    <property type="evidence" value="ECO:0007669"/>
    <property type="project" value="InterPro"/>
</dbReference>
<dbReference type="Pfam" id="PF17900">
    <property type="entry name" value="Peptidase_M1_N"/>
    <property type="match status" value="1"/>
</dbReference>
<dbReference type="RefSeq" id="WP_104755465.1">
    <property type="nucleotide sequence ID" value="NZ_JBHEEO010000019.1"/>
</dbReference>
<comment type="similarity">
    <text evidence="3">Belongs to the peptidase M1 family.</text>
</comment>
<dbReference type="GO" id="GO:0008237">
    <property type="term" value="F:metallopeptidase activity"/>
    <property type="evidence" value="ECO:0007669"/>
    <property type="project" value="UniProtKB-UniRule"/>
</dbReference>
<keyword evidence="9" id="KW-0378">Hydrolase</keyword>
<keyword evidence="6 18" id="KW-0031">Aminopeptidase</keyword>
<feature type="domain" description="Peptidase M1 membrane alanine aminopeptidase" evidence="14">
    <location>
        <begin position="234"/>
        <end position="445"/>
    </location>
</feature>
<dbReference type="PRINTS" id="PR00756">
    <property type="entry name" value="ALADIPTASE"/>
</dbReference>
<dbReference type="SUPFAM" id="SSF63737">
    <property type="entry name" value="Leukotriene A4 hydrolase N-terminal domain"/>
    <property type="match status" value="1"/>
</dbReference>
<dbReference type="Pfam" id="PF17432">
    <property type="entry name" value="DUF3458_C"/>
    <property type="match status" value="1"/>
</dbReference>
<evidence type="ECO:0000256" key="2">
    <source>
        <dbReference type="ARBA" id="ARBA00001947"/>
    </source>
</evidence>
<evidence type="ECO:0000256" key="8">
    <source>
        <dbReference type="ARBA" id="ARBA00022723"/>
    </source>
</evidence>
<dbReference type="Gene3D" id="2.60.40.1730">
    <property type="entry name" value="tricorn interacting facor f3 domain"/>
    <property type="match status" value="1"/>
</dbReference>
<evidence type="ECO:0000256" key="4">
    <source>
        <dbReference type="ARBA" id="ARBA00012564"/>
    </source>
</evidence>
<dbReference type="CDD" id="cd09600">
    <property type="entry name" value="M1_APN"/>
    <property type="match status" value="1"/>
</dbReference>
<keyword evidence="8" id="KW-0479">Metal-binding</keyword>
<dbReference type="InterPro" id="IPR038438">
    <property type="entry name" value="PepN_Ig-like_sf"/>
</dbReference>
<evidence type="ECO:0000256" key="13">
    <source>
        <dbReference type="NCBIfam" id="TIGR02414"/>
    </source>
</evidence>
<evidence type="ECO:0000259" key="17">
    <source>
        <dbReference type="Pfam" id="PF17900"/>
    </source>
</evidence>
<dbReference type="Proteomes" id="UP000238493">
    <property type="component" value="Unassembled WGS sequence"/>
</dbReference>
<keyword evidence="7" id="KW-0645">Protease</keyword>
<dbReference type="Gene3D" id="1.25.50.10">
    <property type="entry name" value="Peptidase M1, alanyl aminopeptidase, C-terminal domain"/>
    <property type="match status" value="1"/>
</dbReference>
<dbReference type="FunFam" id="2.60.40.1840:FF:000001">
    <property type="entry name" value="Aminopeptidase N"/>
    <property type="match status" value="1"/>
</dbReference>
<evidence type="ECO:0000313" key="19">
    <source>
        <dbReference type="Proteomes" id="UP000238493"/>
    </source>
</evidence>
<dbReference type="InterPro" id="IPR027268">
    <property type="entry name" value="Peptidase_M4/M1_CTD_sf"/>
</dbReference>
<dbReference type="EMBL" id="PTRC01000015">
    <property type="protein sequence ID" value="PQA73857.1"/>
    <property type="molecule type" value="Genomic_DNA"/>
</dbReference>
<evidence type="ECO:0000256" key="6">
    <source>
        <dbReference type="ARBA" id="ARBA00022438"/>
    </source>
</evidence>
<dbReference type="GO" id="GO:0006508">
    <property type="term" value="P:proteolysis"/>
    <property type="evidence" value="ECO:0007669"/>
    <property type="project" value="UniProtKB-UniRule"/>
</dbReference>
<evidence type="ECO:0000259" key="14">
    <source>
        <dbReference type="Pfam" id="PF01433"/>
    </source>
</evidence>
<feature type="domain" description="Peptidase M1 alanyl aminopeptidase Ig-like fold" evidence="15">
    <location>
        <begin position="453"/>
        <end position="554"/>
    </location>
</feature>
<accession>A0A2S7J0R8</accession>
<evidence type="ECO:0000259" key="15">
    <source>
        <dbReference type="Pfam" id="PF11940"/>
    </source>
</evidence>
<feature type="domain" description="Peptidase M1 alanyl aminopeptidase C-terminal" evidence="16">
    <location>
        <begin position="559"/>
        <end position="884"/>
    </location>
</feature>
<dbReference type="InterPro" id="IPR012779">
    <property type="entry name" value="Peptidase_M1_pepN"/>
</dbReference>
<dbReference type="EC" id="3.4.11.2" evidence="4 13"/>
<evidence type="ECO:0000256" key="5">
    <source>
        <dbReference type="ARBA" id="ARBA00015611"/>
    </source>
</evidence>
<dbReference type="InterPro" id="IPR024601">
    <property type="entry name" value="Peptidase_M1_pepN_C"/>
</dbReference>
<evidence type="ECO:0000256" key="7">
    <source>
        <dbReference type="ARBA" id="ARBA00022670"/>
    </source>
</evidence>
<keyword evidence="10" id="KW-0862">Zinc</keyword>
<dbReference type="InterPro" id="IPR001930">
    <property type="entry name" value="Peptidase_M1"/>
</dbReference>
<dbReference type="InterPro" id="IPR037144">
    <property type="entry name" value="Peptidase_M1_pepN_C_sf"/>
</dbReference>
<dbReference type="Pfam" id="PF11940">
    <property type="entry name" value="DUF3458"/>
    <property type="match status" value="1"/>
</dbReference>
<feature type="domain" description="Aminopeptidase N-like N-terminal" evidence="17">
    <location>
        <begin position="26"/>
        <end position="195"/>
    </location>
</feature>
<dbReference type="Gene3D" id="1.10.390.10">
    <property type="entry name" value="Neutral Protease Domain 2"/>
    <property type="match status" value="1"/>
</dbReference>
<dbReference type="InterPro" id="IPR014782">
    <property type="entry name" value="Peptidase_M1_dom"/>
</dbReference>
<dbReference type="Gene3D" id="3.30.2010.30">
    <property type="match status" value="1"/>
</dbReference>
<keyword evidence="11" id="KW-0482">Metalloprotease</keyword>
<dbReference type="OrthoDB" id="100605at2"/>
<evidence type="ECO:0000256" key="9">
    <source>
        <dbReference type="ARBA" id="ARBA00022801"/>
    </source>
</evidence>
<dbReference type="Pfam" id="PF01433">
    <property type="entry name" value="Peptidase_M1"/>
    <property type="match status" value="1"/>
</dbReference>
<dbReference type="NCBIfam" id="TIGR02414">
    <property type="entry name" value="pepN_proteo"/>
    <property type="match status" value="1"/>
</dbReference>
<dbReference type="AlphaFoldDB" id="A0A2S7J0R8"/>
<comment type="caution">
    <text evidence="18">The sequence shown here is derived from an EMBL/GenBank/DDBJ whole genome shotgun (WGS) entry which is preliminary data.</text>
</comment>
<keyword evidence="19" id="KW-1185">Reference proteome</keyword>
<sequence length="884" mass="98312">MRTETGQTFRLEDYRPTPYAIPETKLDFSLEPEKTLVRTMLTIERRDDTPAGTPLVLDGDELKLISIAIDGTPLADNSYVATPDQLEISDLPEGKRFTLEIVTEINPTTNRQLSGLYRSSSVYCTQCEAEGFRRITYSYDRPDVLSVYTVRIDADRQAAPILLSNGNPVDKGSVEAKPDRHFATWHDPHPKPSYLFALVAGSLGVVKDHFTTQSGRPVDLAIYVERGKESRALYAMDALKRSMRWDEEKFGREYDLDVFNIVAVSDFNMGAMENKGLNVFNDKYVLADPETATDADYAGIEAVIAHEYFHNWTGNRITCRDWFQLCLKEGLTVYRDHEFSADERSRPVKRIAEVKILKAQQFPEDAGPLAHPVRPREYREINNFYTATVYEKGSEVVRMIRTIIGPELFRKGMDLYFERHDGEAATIEDFVKVFADVSGQDFSQFALWYDQAGTPKVAATFAYDAAKETYTIELKQSLGATPGQSVKKPMLIPIAFGLIGPDGKDMVPASIEGGDVRGDVIHLHRSSEKIIFHGIKERPVPSLLRGFSAPVNLTAPLSDDDRAFLALNDHDPVARWQALTGIFNQVLLEGAKRARGGHAPAIEDKIVELAGKVASDETLDPAFRALCLTLPSESDIAREMGNNVDPDAILASRNHLVDAIAARYAKGFASLYDALKQDGAFSPDAGAAGKRALRNVLLDYLSRHEKSQQRAASQFANADNMTDRFAALTVLVHRFGDTNEAKDALASFERQFGKDGLVMDKWFSVQASRPGDEALQAVRDLTKHALFSLDNPNRVRSVIGSFSASNPTGFNRKDGAAYEFFADTILSIDPENPQLAARLLTALRSWRSLEDTRREHARAALAHISGTGKKLSTDLRDIVDRTLA</sequence>
<evidence type="ECO:0000256" key="3">
    <source>
        <dbReference type="ARBA" id="ARBA00010136"/>
    </source>
</evidence>
<dbReference type="InterPro" id="IPR045357">
    <property type="entry name" value="Aminopeptidase_N-like_N"/>
</dbReference>
<dbReference type="Gene3D" id="2.60.40.1840">
    <property type="match status" value="1"/>
</dbReference>
<evidence type="ECO:0000256" key="12">
    <source>
        <dbReference type="ARBA" id="ARBA00059739"/>
    </source>
</evidence>
<dbReference type="PANTHER" id="PTHR46322">
    <property type="entry name" value="PUROMYCIN-SENSITIVE AMINOPEPTIDASE"/>
    <property type="match status" value="1"/>
</dbReference>
<evidence type="ECO:0000259" key="16">
    <source>
        <dbReference type="Pfam" id="PF17432"/>
    </source>
</evidence>
<dbReference type="SUPFAM" id="SSF55486">
    <property type="entry name" value="Metalloproteases ('zincins'), catalytic domain"/>
    <property type="match status" value="1"/>
</dbReference>
<dbReference type="FunFam" id="3.30.2010.30:FF:000002">
    <property type="entry name" value="Putative aminopeptidase N"/>
    <property type="match status" value="1"/>
</dbReference>
<comment type="function">
    <text evidence="12">Aminopeptidase N is involved in the degradation of intracellular peptides generated by protein breakdown during normal growth as well as in response to nutrient starvation.</text>
</comment>
<evidence type="ECO:0000313" key="18">
    <source>
        <dbReference type="EMBL" id="PQA73857.1"/>
    </source>
</evidence>
<gene>
    <name evidence="18" type="primary">pepN</name>
    <name evidence="18" type="ORF">C3731_09590</name>
</gene>
<dbReference type="InterPro" id="IPR035414">
    <property type="entry name" value="Peptidase_M1_pepN_Ig-like"/>
</dbReference>
<evidence type="ECO:0000256" key="11">
    <source>
        <dbReference type="ARBA" id="ARBA00023049"/>
    </source>
</evidence>
<organism evidence="18 19">
    <name type="scientific">Brucella oryzae</name>
    <dbReference type="NCBI Taxonomy" id="335286"/>
    <lineage>
        <taxon>Bacteria</taxon>
        <taxon>Pseudomonadati</taxon>
        <taxon>Pseudomonadota</taxon>
        <taxon>Alphaproteobacteria</taxon>
        <taxon>Hyphomicrobiales</taxon>
        <taxon>Brucellaceae</taxon>
        <taxon>Brucella/Ochrobactrum group</taxon>
        <taxon>Brucella</taxon>
    </lineage>
</organism>
<evidence type="ECO:0000256" key="10">
    <source>
        <dbReference type="ARBA" id="ARBA00022833"/>
    </source>
</evidence>
<dbReference type="PANTHER" id="PTHR46322:SF1">
    <property type="entry name" value="PUROMYCIN-SENSITIVE AMINOPEPTIDASE"/>
    <property type="match status" value="1"/>
</dbReference>
<name>A0A2S7J0R8_9HYPH</name>
<dbReference type="InterPro" id="IPR042097">
    <property type="entry name" value="Aminopeptidase_N-like_N_sf"/>
</dbReference>
<dbReference type="FunFam" id="2.60.40.1730:FF:000005">
    <property type="entry name" value="Aminopeptidase N"/>
    <property type="match status" value="1"/>
</dbReference>